<reference evidence="1 2" key="1">
    <citation type="journal article" date="2017" name="Poromechanics V (2013)">
        <title>Genomic Characterization of the Arsenic-Tolerant Actinobacterium, &lt;i&gt;Rhodococcus erythropolis&lt;/i&gt; S43.</title>
        <authorList>
            <person name="Retamal-Morales G."/>
            <person name="Mehnert M."/>
            <person name="Schwabe R."/>
            <person name="Tischler D."/>
            <person name="Schloemann M."/>
            <person name="Levican G.J."/>
        </authorList>
    </citation>
    <scope>NUCLEOTIDE SEQUENCE [LARGE SCALE GENOMIC DNA]</scope>
    <source>
        <strain evidence="1 2">S43</strain>
    </source>
</reference>
<organism evidence="1 2">
    <name type="scientific">Rhodococcus erythropolis</name>
    <name type="common">Arthrobacter picolinophilus</name>
    <dbReference type="NCBI Taxonomy" id="1833"/>
    <lineage>
        <taxon>Bacteria</taxon>
        <taxon>Bacillati</taxon>
        <taxon>Actinomycetota</taxon>
        <taxon>Actinomycetes</taxon>
        <taxon>Mycobacteriales</taxon>
        <taxon>Nocardiaceae</taxon>
        <taxon>Rhodococcus</taxon>
        <taxon>Rhodococcus erythropolis group</taxon>
    </lineage>
</organism>
<name>A0A0C2ZN41_RHOER</name>
<evidence type="ECO:0000313" key="1">
    <source>
        <dbReference type="EMBL" id="KAB2582632.1"/>
    </source>
</evidence>
<dbReference type="EMBL" id="MRBO01000659">
    <property type="protein sequence ID" value="KAB2582632.1"/>
    <property type="molecule type" value="Genomic_DNA"/>
</dbReference>
<protein>
    <submittedName>
        <fullName evidence="1">Uncharacterized protein</fullName>
    </submittedName>
</protein>
<dbReference type="Proteomes" id="UP000325576">
    <property type="component" value="Unassembled WGS sequence"/>
</dbReference>
<gene>
    <name evidence="1" type="ORF">BS297_24600</name>
</gene>
<accession>A0A0C2ZN41</accession>
<proteinExistence type="predicted"/>
<sequence>MCAQCSVTSSAPDILAAADPTAGAVPGFVVFTAYGPDHVDGIPRAGRKSASTNYVIVACAHATRRPSAHTTARGDRGRWSRRDFLILQIT</sequence>
<dbReference type="AlphaFoldDB" id="A0A0C2ZN41"/>
<evidence type="ECO:0000313" key="2">
    <source>
        <dbReference type="Proteomes" id="UP000325576"/>
    </source>
</evidence>
<comment type="caution">
    <text evidence="1">The sequence shown here is derived from an EMBL/GenBank/DDBJ whole genome shotgun (WGS) entry which is preliminary data.</text>
</comment>